<name>A0A284S8T0_ARMOS</name>
<evidence type="ECO:0000313" key="1">
    <source>
        <dbReference type="EMBL" id="SJL17398.1"/>
    </source>
</evidence>
<sequence>MRRSNIQAAQVIPEEILNKIMTLVLNQSLKALALVNKSFKDTAFSHQFRHIIASPMCDLGAWVALLDVDTTVTAAVRDITISGDSVGEQMLVSAEHFLTRFPFVRSILLQAYDPDFRRLAQNPLRSVRHLCIHNGMLRDIWEYISVAFPNLGTLSLIDFVASRFKASSTLENEKE</sequence>
<reference evidence="2" key="1">
    <citation type="journal article" date="2017" name="Nat. Ecol. Evol.">
        <title>Genome expansion and lineage-specific genetic innovations in the forest pathogenic fungi Armillaria.</title>
        <authorList>
            <person name="Sipos G."/>
            <person name="Prasanna A.N."/>
            <person name="Walter M.C."/>
            <person name="O'Connor E."/>
            <person name="Balint B."/>
            <person name="Krizsan K."/>
            <person name="Kiss B."/>
            <person name="Hess J."/>
            <person name="Varga T."/>
            <person name="Slot J."/>
            <person name="Riley R."/>
            <person name="Boka B."/>
            <person name="Rigling D."/>
            <person name="Barry K."/>
            <person name="Lee J."/>
            <person name="Mihaltcheva S."/>
            <person name="LaButti K."/>
            <person name="Lipzen A."/>
            <person name="Waldron R."/>
            <person name="Moloney N.M."/>
            <person name="Sperisen C."/>
            <person name="Kredics L."/>
            <person name="Vagvoelgyi C."/>
            <person name="Patrignani A."/>
            <person name="Fitzpatrick D."/>
            <person name="Nagy I."/>
            <person name="Doyle S."/>
            <person name="Anderson J.B."/>
            <person name="Grigoriev I.V."/>
            <person name="Gueldener U."/>
            <person name="Muensterkoetter M."/>
            <person name="Nagy L.G."/>
        </authorList>
    </citation>
    <scope>NUCLEOTIDE SEQUENCE [LARGE SCALE GENOMIC DNA]</scope>
    <source>
        <strain evidence="2">C18/9</strain>
    </source>
</reference>
<organism evidence="1 2">
    <name type="scientific">Armillaria ostoyae</name>
    <name type="common">Armillaria root rot fungus</name>
    <dbReference type="NCBI Taxonomy" id="47428"/>
    <lineage>
        <taxon>Eukaryota</taxon>
        <taxon>Fungi</taxon>
        <taxon>Dikarya</taxon>
        <taxon>Basidiomycota</taxon>
        <taxon>Agaricomycotina</taxon>
        <taxon>Agaricomycetes</taxon>
        <taxon>Agaricomycetidae</taxon>
        <taxon>Agaricales</taxon>
        <taxon>Marasmiineae</taxon>
        <taxon>Physalacriaceae</taxon>
        <taxon>Armillaria</taxon>
    </lineage>
</organism>
<accession>A0A284S8T0</accession>
<protein>
    <recommendedName>
        <fullName evidence="3">F-box domain-containing protein</fullName>
    </recommendedName>
</protein>
<evidence type="ECO:0008006" key="3">
    <source>
        <dbReference type="Google" id="ProtNLM"/>
    </source>
</evidence>
<proteinExistence type="predicted"/>
<dbReference type="EMBL" id="FUEG01000044">
    <property type="protein sequence ID" value="SJL17398.1"/>
    <property type="molecule type" value="Genomic_DNA"/>
</dbReference>
<evidence type="ECO:0000313" key="2">
    <source>
        <dbReference type="Proteomes" id="UP000219338"/>
    </source>
</evidence>
<gene>
    <name evidence="1" type="ORF">ARMOST_20948</name>
</gene>
<dbReference type="AlphaFoldDB" id="A0A284S8T0"/>
<dbReference type="Proteomes" id="UP000219338">
    <property type="component" value="Unassembled WGS sequence"/>
</dbReference>
<keyword evidence="2" id="KW-1185">Reference proteome</keyword>